<evidence type="ECO:0000256" key="7">
    <source>
        <dbReference type="ARBA" id="ARBA00022782"/>
    </source>
</evidence>
<gene>
    <name evidence="15" type="primary">SFRP5</name>
</gene>
<evidence type="ECO:0000256" key="8">
    <source>
        <dbReference type="ARBA" id="ARBA00023157"/>
    </source>
</evidence>
<reference evidence="15" key="1">
    <citation type="submission" date="2025-08" db="UniProtKB">
        <authorList>
            <consortium name="RefSeq"/>
        </authorList>
    </citation>
    <scope>IDENTIFICATION</scope>
</reference>
<keyword evidence="14" id="KW-1185">Reference proteome</keyword>
<dbReference type="GeneID" id="102381841"/>
<keyword evidence="6" id="KW-0732">Signal</keyword>
<comment type="similarity">
    <text evidence="2">Belongs to the secreted frizzled-related protein (sFRP) family.</text>
</comment>
<dbReference type="FunFam" id="2.40.50.120:FF:000014">
    <property type="entry name" value="Secreted frizzled-related protein 5"/>
    <property type="match status" value="1"/>
</dbReference>
<dbReference type="Gene3D" id="1.10.2000.10">
    <property type="entry name" value="Frizzled cysteine-rich domain"/>
    <property type="match status" value="1"/>
</dbReference>
<dbReference type="PANTHER" id="PTHR11309">
    <property type="entry name" value="FRIZZLED"/>
    <property type="match status" value="1"/>
</dbReference>
<evidence type="ECO:0000256" key="4">
    <source>
        <dbReference type="ARBA" id="ARBA00022525"/>
    </source>
</evidence>
<dbReference type="SUPFAM" id="SSF63501">
    <property type="entry name" value="Frizzled cysteine-rich domain"/>
    <property type="match status" value="1"/>
</dbReference>
<evidence type="ECO:0000256" key="1">
    <source>
        <dbReference type="ARBA" id="ARBA00004613"/>
    </source>
</evidence>
<feature type="compositionally biased region" description="Gly residues" evidence="11">
    <location>
        <begin position="53"/>
        <end position="62"/>
    </location>
</feature>
<dbReference type="InterPro" id="IPR001134">
    <property type="entry name" value="Netrin_domain"/>
</dbReference>
<evidence type="ECO:0000259" key="13">
    <source>
        <dbReference type="PROSITE" id="PS50189"/>
    </source>
</evidence>
<dbReference type="InterPro" id="IPR036790">
    <property type="entry name" value="Frizzled_dom_sf"/>
</dbReference>
<accession>A0A1U7S2W6</accession>
<dbReference type="PANTHER" id="PTHR11309:SF46">
    <property type="entry name" value="SECRETED FRIZZLED-RELATED PROTEIN 5"/>
    <property type="match status" value="1"/>
</dbReference>
<dbReference type="PROSITE" id="PS50038">
    <property type="entry name" value="FZ"/>
    <property type="match status" value="1"/>
</dbReference>
<dbReference type="InParanoid" id="A0A1U7S2W6"/>
<comment type="caution">
    <text evidence="10">Lacks conserved residue(s) required for the propagation of feature annotation.</text>
</comment>
<dbReference type="GO" id="GO:0005615">
    <property type="term" value="C:extracellular space"/>
    <property type="evidence" value="ECO:0007669"/>
    <property type="project" value="TreeGrafter"/>
</dbReference>
<evidence type="ECO:0000259" key="12">
    <source>
        <dbReference type="PROSITE" id="PS50038"/>
    </source>
</evidence>
<dbReference type="InterPro" id="IPR020067">
    <property type="entry name" value="Frizzled_dom"/>
</dbReference>
<evidence type="ECO:0000256" key="5">
    <source>
        <dbReference type="ARBA" id="ARBA00022687"/>
    </source>
</evidence>
<feature type="disulfide bond" evidence="10">
    <location>
        <begin position="212"/>
        <end position="236"/>
    </location>
</feature>
<dbReference type="InterPro" id="IPR015526">
    <property type="entry name" value="Frizzled/SFRP"/>
</dbReference>
<dbReference type="eggNOG" id="KOG3577">
    <property type="taxonomic scope" value="Eukaryota"/>
</dbReference>
<dbReference type="Pfam" id="PF01759">
    <property type="entry name" value="NTR"/>
    <property type="match status" value="1"/>
</dbReference>
<sequence>MSQRARGGKAGLEGCWEAVGLSWGSPAVQPGLGPWEQREAQDKELGRVPGWAGQAGGGGGRCEGPEQAAPGSCDSTPRCASPAPRFPPSGRTDAQALGPAMGGGPGLLALALVVSGAVGAGPSYEAYGRFSAKAPQCVDIPGDLQLCHDVGYKRMRLPNLLEHDSLAEVKQQAGSWVPLLAKRCHSDTQLFLCALFAPVCLERPVYPCRSLCEVVRDACGPVMESYGFPWPDMLHCAQFPPDHGLCIAVQFGHGQVTAPPVPRLCPQCEVEHKADGMMEQMCSSDFVVKLRIKEVVQEGAERRLVAAPKKKVLKLGPLQRKDERRMVLHMRNAGACPCPQLDHLGGSFLVLGRKAGGRLLLLAIYRWQKRDPEVKFAVKFMFSYPCPLYHPLLLHSAQHR</sequence>
<proteinExistence type="inferred from homology"/>
<keyword evidence="7" id="KW-0221">Differentiation</keyword>
<dbReference type="STRING" id="38654.A0A1U7S2W6"/>
<dbReference type="InterPro" id="IPR018933">
    <property type="entry name" value="Netrin_module_non-TIMP"/>
</dbReference>
<evidence type="ECO:0000256" key="10">
    <source>
        <dbReference type="PROSITE-ProRule" id="PRU00090"/>
    </source>
</evidence>
<dbReference type="SMART" id="SM00063">
    <property type="entry name" value="FRI"/>
    <property type="match status" value="1"/>
</dbReference>
<feature type="region of interest" description="Disordered" evidence="11">
    <location>
        <begin position="48"/>
        <end position="98"/>
    </location>
</feature>
<dbReference type="SUPFAM" id="SSF50242">
    <property type="entry name" value="TIMP-like"/>
    <property type="match status" value="1"/>
</dbReference>
<evidence type="ECO:0000256" key="9">
    <source>
        <dbReference type="ARBA" id="ARBA00070241"/>
    </source>
</evidence>
<dbReference type="FunFam" id="1.10.2000.10:FF:000001">
    <property type="entry name" value="secreted frizzled-related protein 2"/>
    <property type="match status" value="1"/>
</dbReference>
<dbReference type="GO" id="GO:0030154">
    <property type="term" value="P:cell differentiation"/>
    <property type="evidence" value="ECO:0007669"/>
    <property type="project" value="UniProtKB-KW"/>
</dbReference>
<keyword evidence="5" id="KW-0879">Wnt signaling pathway</keyword>
<evidence type="ECO:0000256" key="2">
    <source>
        <dbReference type="ARBA" id="ARBA00010054"/>
    </source>
</evidence>
<keyword evidence="3" id="KW-0217">Developmental protein</keyword>
<evidence type="ECO:0000313" key="15">
    <source>
        <dbReference type="RefSeq" id="XP_006033802.2"/>
    </source>
</evidence>
<organism evidence="14 15">
    <name type="scientific">Alligator sinensis</name>
    <name type="common">Chinese alligator</name>
    <dbReference type="NCBI Taxonomy" id="38654"/>
    <lineage>
        <taxon>Eukaryota</taxon>
        <taxon>Metazoa</taxon>
        <taxon>Chordata</taxon>
        <taxon>Craniata</taxon>
        <taxon>Vertebrata</taxon>
        <taxon>Euteleostomi</taxon>
        <taxon>Archelosauria</taxon>
        <taxon>Archosauria</taxon>
        <taxon>Crocodylia</taxon>
        <taxon>Alligatoridae</taxon>
        <taxon>Alligatorinae</taxon>
        <taxon>Alligator</taxon>
    </lineage>
</organism>
<keyword evidence="8 10" id="KW-1015">Disulfide bond</keyword>
<feature type="domain" description="NTR" evidence="13">
    <location>
        <begin position="265"/>
        <end position="386"/>
    </location>
</feature>
<evidence type="ECO:0000256" key="3">
    <source>
        <dbReference type="ARBA" id="ARBA00022473"/>
    </source>
</evidence>
<dbReference type="SMART" id="SM00643">
    <property type="entry name" value="C345C"/>
    <property type="match status" value="1"/>
</dbReference>
<evidence type="ECO:0000256" key="6">
    <source>
        <dbReference type="ARBA" id="ARBA00022729"/>
    </source>
</evidence>
<name>A0A1U7S2W6_ALLSI</name>
<dbReference type="RefSeq" id="XP_006033802.2">
    <property type="nucleotide sequence ID" value="XM_006033740.2"/>
</dbReference>
<dbReference type="GO" id="GO:0017147">
    <property type="term" value="F:Wnt-protein binding"/>
    <property type="evidence" value="ECO:0007669"/>
    <property type="project" value="TreeGrafter"/>
</dbReference>
<dbReference type="KEGG" id="asn:102381841"/>
<feature type="disulfide bond" evidence="10">
    <location>
        <begin position="147"/>
        <end position="193"/>
    </location>
</feature>
<dbReference type="PROSITE" id="PS50189">
    <property type="entry name" value="NTR"/>
    <property type="match status" value="1"/>
</dbReference>
<dbReference type="GO" id="GO:0060070">
    <property type="term" value="P:canonical Wnt signaling pathway"/>
    <property type="evidence" value="ECO:0007669"/>
    <property type="project" value="TreeGrafter"/>
</dbReference>
<dbReference type="Pfam" id="PF01392">
    <property type="entry name" value="Fz"/>
    <property type="match status" value="1"/>
</dbReference>
<evidence type="ECO:0000313" key="14">
    <source>
        <dbReference type="Proteomes" id="UP000189705"/>
    </source>
</evidence>
<protein>
    <recommendedName>
        <fullName evidence="9">Secreted frizzled-related protein 5</fullName>
    </recommendedName>
</protein>
<evidence type="ECO:0000256" key="11">
    <source>
        <dbReference type="SAM" id="MobiDB-lite"/>
    </source>
</evidence>
<dbReference type="Proteomes" id="UP000189705">
    <property type="component" value="Unplaced"/>
</dbReference>
<comment type="subcellular location">
    <subcellularLocation>
        <location evidence="1">Secreted</location>
    </subcellularLocation>
</comment>
<dbReference type="Gene3D" id="2.40.50.120">
    <property type="match status" value="1"/>
</dbReference>
<dbReference type="CTD" id="6425"/>
<feature type="domain" description="FZ" evidence="12">
    <location>
        <begin position="132"/>
        <end position="249"/>
    </location>
</feature>
<dbReference type="GO" id="GO:0035567">
    <property type="term" value="P:non-canonical Wnt signaling pathway"/>
    <property type="evidence" value="ECO:0007669"/>
    <property type="project" value="TreeGrafter"/>
</dbReference>
<dbReference type="AlphaFoldDB" id="A0A1U7S2W6"/>
<dbReference type="CDD" id="cd03580">
    <property type="entry name" value="NTR_Sfrp1_like"/>
    <property type="match status" value="1"/>
</dbReference>
<keyword evidence="4" id="KW-0964">Secreted</keyword>
<dbReference type="InterPro" id="IPR008993">
    <property type="entry name" value="TIMP-like_OB-fold"/>
</dbReference>